<organism evidence="2">
    <name type="scientific">uncultured Solirubrobacterales bacterium</name>
    <dbReference type="NCBI Taxonomy" id="768556"/>
    <lineage>
        <taxon>Bacteria</taxon>
        <taxon>Bacillati</taxon>
        <taxon>Actinomycetota</taxon>
        <taxon>Thermoleophilia</taxon>
        <taxon>Solirubrobacterales</taxon>
        <taxon>environmental samples</taxon>
    </lineage>
</organism>
<evidence type="ECO:0000313" key="2">
    <source>
        <dbReference type="EMBL" id="CAA9501015.1"/>
    </source>
</evidence>
<dbReference type="InterPro" id="IPR004045">
    <property type="entry name" value="Glutathione_S-Trfase_N"/>
</dbReference>
<accession>A0A6J4SMU5</accession>
<dbReference type="SUPFAM" id="SSF52833">
    <property type="entry name" value="Thioredoxin-like"/>
    <property type="match status" value="1"/>
</dbReference>
<protein>
    <recommendedName>
        <fullName evidence="1">GST N-terminal domain-containing protein</fullName>
    </recommendedName>
</protein>
<dbReference type="CDD" id="cd00570">
    <property type="entry name" value="GST_N_family"/>
    <property type="match status" value="1"/>
</dbReference>
<dbReference type="Gene3D" id="3.40.30.10">
    <property type="entry name" value="Glutaredoxin"/>
    <property type="match status" value="1"/>
</dbReference>
<reference evidence="2" key="1">
    <citation type="submission" date="2020-02" db="EMBL/GenBank/DDBJ databases">
        <authorList>
            <person name="Meier V. D."/>
        </authorList>
    </citation>
    <scope>NUCLEOTIDE SEQUENCE</scope>
    <source>
        <strain evidence="2">AVDCRST_MAG17</strain>
    </source>
</reference>
<evidence type="ECO:0000259" key="1">
    <source>
        <dbReference type="Pfam" id="PF13417"/>
    </source>
</evidence>
<dbReference type="InterPro" id="IPR036249">
    <property type="entry name" value="Thioredoxin-like_sf"/>
</dbReference>
<dbReference type="AlphaFoldDB" id="A0A6J4SMU5"/>
<feature type="domain" description="GST N-terminal" evidence="1">
    <location>
        <begin position="8"/>
        <end position="80"/>
    </location>
</feature>
<sequence length="244" mass="27095">MSPVEARLYTLALSHPARAAQRMLQYKRIRHRLIYLLPGLHPGMLRFAGFRGATIPALELGADKVQGSRSISRALDSFRDQPRLFPEDPEHRASVEEAERWGEEDLQEALRRIFRWTIAHQQPVRRWLGELSGVPAPGLAGALNAPLARSFAKRSGADEARVRDDIGRLPSMLDRVDRLIESGVIGSDAPNAADFQIGSSVRVLMTFPQLRPLAEGRPAGEMALRLFRRYAEPIPAALPLASAN</sequence>
<proteinExistence type="predicted"/>
<name>A0A6J4SMU5_9ACTN</name>
<dbReference type="EMBL" id="CADCVV010000098">
    <property type="protein sequence ID" value="CAA9501015.1"/>
    <property type="molecule type" value="Genomic_DNA"/>
</dbReference>
<gene>
    <name evidence="2" type="ORF">AVDCRST_MAG17-1378</name>
</gene>
<dbReference type="Pfam" id="PF13417">
    <property type="entry name" value="GST_N_3"/>
    <property type="match status" value="1"/>
</dbReference>